<dbReference type="Proteomes" id="UP001221413">
    <property type="component" value="Unassembled WGS sequence"/>
</dbReference>
<comment type="caution">
    <text evidence="10">The sequence shown here is derived from an EMBL/GenBank/DDBJ whole genome shotgun (WGS) entry which is preliminary data.</text>
</comment>
<feature type="region of interest" description="Disordered" evidence="8">
    <location>
        <begin position="612"/>
        <end position="631"/>
    </location>
</feature>
<dbReference type="PANTHER" id="PTHR11654">
    <property type="entry name" value="OLIGOPEPTIDE TRANSPORTER-RELATED"/>
    <property type="match status" value="1"/>
</dbReference>
<evidence type="ECO:0000256" key="1">
    <source>
        <dbReference type="ARBA" id="ARBA00004141"/>
    </source>
</evidence>
<feature type="region of interest" description="Disordered" evidence="8">
    <location>
        <begin position="23"/>
        <end position="55"/>
    </location>
</feature>
<protein>
    <submittedName>
        <fullName evidence="10">Uncharacterized protein</fullName>
    </submittedName>
</protein>
<feature type="transmembrane region" description="Helical" evidence="9">
    <location>
        <begin position="138"/>
        <end position="155"/>
    </location>
</feature>
<feature type="transmembrane region" description="Helical" evidence="9">
    <location>
        <begin position="565"/>
        <end position="585"/>
    </location>
</feature>
<evidence type="ECO:0000313" key="10">
    <source>
        <dbReference type="EMBL" id="KAJ6265063.1"/>
    </source>
</evidence>
<feature type="transmembrane region" description="Helical" evidence="9">
    <location>
        <begin position="372"/>
        <end position="392"/>
    </location>
</feature>
<keyword evidence="4 7" id="KW-0812">Transmembrane</keyword>
<comment type="similarity">
    <text evidence="2 7">Belongs to the major facilitator superfamily. Proton-dependent oligopeptide transporter (POT/PTR) (TC 2.A.17) family.</text>
</comment>
<feature type="region of interest" description="Disordered" evidence="8">
    <location>
        <begin position="103"/>
        <end position="126"/>
    </location>
</feature>
<reference evidence="10" key="1">
    <citation type="submission" date="2023-01" db="EMBL/GenBank/DDBJ databases">
        <title>The chitinases involved in constricting ring structure development in the nematode-trapping fungus Drechslerella dactyloides.</title>
        <authorList>
            <person name="Wang R."/>
            <person name="Zhang L."/>
            <person name="Tang P."/>
            <person name="Li S."/>
            <person name="Liang L."/>
        </authorList>
    </citation>
    <scope>NUCLEOTIDE SEQUENCE</scope>
    <source>
        <strain evidence="10">YMF1.00031</strain>
    </source>
</reference>
<evidence type="ECO:0000256" key="7">
    <source>
        <dbReference type="RuleBase" id="RU003755"/>
    </source>
</evidence>
<dbReference type="InterPro" id="IPR018456">
    <property type="entry name" value="PTR2_symporter_CS"/>
</dbReference>
<comment type="subcellular location">
    <subcellularLocation>
        <location evidence="1 7">Membrane</location>
        <topology evidence="1 7">Multi-pass membrane protein</topology>
    </subcellularLocation>
</comment>
<dbReference type="PROSITE" id="PS01022">
    <property type="entry name" value="PTR2_1"/>
    <property type="match status" value="1"/>
</dbReference>
<dbReference type="PROSITE" id="PS01023">
    <property type="entry name" value="PTR2_2"/>
    <property type="match status" value="1"/>
</dbReference>
<feature type="transmembrane region" description="Helical" evidence="9">
    <location>
        <begin position="506"/>
        <end position="525"/>
    </location>
</feature>
<keyword evidence="5 9" id="KW-1133">Transmembrane helix</keyword>
<dbReference type="Gene3D" id="1.20.1250.20">
    <property type="entry name" value="MFS general substrate transporter like domains"/>
    <property type="match status" value="1"/>
</dbReference>
<dbReference type="Pfam" id="PF00854">
    <property type="entry name" value="PTR2"/>
    <property type="match status" value="1"/>
</dbReference>
<feature type="transmembrane region" description="Helical" evidence="9">
    <location>
        <begin position="250"/>
        <end position="269"/>
    </location>
</feature>
<dbReference type="InterPro" id="IPR036259">
    <property type="entry name" value="MFS_trans_sf"/>
</dbReference>
<feature type="transmembrane region" description="Helical" evidence="9">
    <location>
        <begin position="537"/>
        <end position="559"/>
    </location>
</feature>
<feature type="transmembrane region" description="Helical" evidence="9">
    <location>
        <begin position="275"/>
        <end position="296"/>
    </location>
</feature>
<evidence type="ECO:0000256" key="9">
    <source>
        <dbReference type="SAM" id="Phobius"/>
    </source>
</evidence>
<evidence type="ECO:0000256" key="8">
    <source>
        <dbReference type="SAM" id="MobiDB-lite"/>
    </source>
</evidence>
<feature type="transmembrane region" description="Helical" evidence="9">
    <location>
        <begin position="162"/>
        <end position="183"/>
    </location>
</feature>
<evidence type="ECO:0000313" key="11">
    <source>
        <dbReference type="Proteomes" id="UP001221413"/>
    </source>
</evidence>
<evidence type="ECO:0000256" key="5">
    <source>
        <dbReference type="ARBA" id="ARBA00022989"/>
    </source>
</evidence>
<organism evidence="10 11">
    <name type="scientific">Drechslerella dactyloides</name>
    <name type="common">Nematode-trapping fungus</name>
    <name type="synonym">Arthrobotrys dactyloides</name>
    <dbReference type="NCBI Taxonomy" id="74499"/>
    <lineage>
        <taxon>Eukaryota</taxon>
        <taxon>Fungi</taxon>
        <taxon>Dikarya</taxon>
        <taxon>Ascomycota</taxon>
        <taxon>Pezizomycotina</taxon>
        <taxon>Orbiliomycetes</taxon>
        <taxon>Orbiliales</taxon>
        <taxon>Orbiliaceae</taxon>
        <taxon>Drechslerella</taxon>
    </lineage>
</organism>
<evidence type="ECO:0000256" key="4">
    <source>
        <dbReference type="ARBA" id="ARBA00022692"/>
    </source>
</evidence>
<dbReference type="SUPFAM" id="SSF103473">
    <property type="entry name" value="MFS general substrate transporter"/>
    <property type="match status" value="1"/>
</dbReference>
<feature type="compositionally biased region" description="Basic and acidic residues" evidence="8">
    <location>
        <begin position="620"/>
        <end position="631"/>
    </location>
</feature>
<evidence type="ECO:0000256" key="6">
    <source>
        <dbReference type="ARBA" id="ARBA00023136"/>
    </source>
</evidence>
<accession>A0AAD6J5S4</accession>
<keyword evidence="3 7" id="KW-0813">Transport</keyword>
<dbReference type="InterPro" id="IPR000109">
    <property type="entry name" value="POT_fam"/>
</dbReference>
<evidence type="ECO:0000256" key="3">
    <source>
        <dbReference type="ARBA" id="ARBA00022448"/>
    </source>
</evidence>
<keyword evidence="11" id="KW-1185">Reference proteome</keyword>
<keyword evidence="6 9" id="KW-0472">Membrane</keyword>
<dbReference type="AlphaFoldDB" id="A0AAD6J5S4"/>
<dbReference type="GO" id="GO:0005886">
    <property type="term" value="C:plasma membrane"/>
    <property type="evidence" value="ECO:0007669"/>
    <property type="project" value="UniProtKB-ARBA"/>
</dbReference>
<feature type="transmembrane region" description="Helical" evidence="9">
    <location>
        <begin position="189"/>
        <end position="208"/>
    </location>
</feature>
<proteinExistence type="inferred from homology"/>
<dbReference type="EMBL" id="JAQGDS010000001">
    <property type="protein sequence ID" value="KAJ6265063.1"/>
    <property type="molecule type" value="Genomic_DNA"/>
</dbReference>
<dbReference type="GO" id="GO:0071916">
    <property type="term" value="F:dipeptide transmembrane transporter activity"/>
    <property type="evidence" value="ECO:0007669"/>
    <property type="project" value="UniProtKB-ARBA"/>
</dbReference>
<name>A0AAD6J5S4_DREDA</name>
<dbReference type="FunFam" id="1.20.1250.20:FF:000085">
    <property type="entry name" value="MFS peptide transporter Ptr2"/>
    <property type="match status" value="1"/>
</dbReference>
<feature type="compositionally biased region" description="Basic and acidic residues" evidence="8">
    <location>
        <begin position="23"/>
        <end position="43"/>
    </location>
</feature>
<evidence type="ECO:0000256" key="2">
    <source>
        <dbReference type="ARBA" id="ARBA00005982"/>
    </source>
</evidence>
<gene>
    <name evidence="10" type="ORF">Dda_1218</name>
</gene>
<feature type="transmembrane region" description="Helical" evidence="9">
    <location>
        <begin position="448"/>
        <end position="470"/>
    </location>
</feature>
<sequence>MALSLYQTPPATMSQPDDVAFAAKHDPALTLPLDEKHEHRRPEVGLPAYDGHDKNHGAFEREEEDAPTEEEMTTLRHVSDKIPWNAYTIAFVELKVTNFIQQSRPDGSRSGAGGPDGQSGALGRGQRASTGLGTFNTFWVYLLPLFGAYIADTYWGRYKTICVAVAIAMFGHVLLVVSAVPTVIDNPDGALGCFAVALVVMGIGTGGFKANISPLVAEQSGNTYLRVQTLPSGEKVIVDPAVTASRIYMYFYLMINIGALIGQITMVYAEKYVGFWLSFLLPTMVFCCCPIVLLVCRKRYVRSPPQGSVLSKAMKTFVFAQKGRWHLNPVATFKHLNDGTMWDMVKPSHVAPENRPSWMTFDDHWVDEVRRGFHACSVFVWLPLWWLCYNQINNNLVSQAAVMKLNGLPNDIVNNLDPLALVILIPICDMLIYPALRKAKINFTALKKITFGFFTGAAAMIWACIIQYYITSADSERHSYKHSECGKYAARKGCAPTDINVWAQTGSYVLIALSEIFASITGLEYAFTKAPKNMRSLVMSVFLFTNAISAAIGEAFVSLSEDPLLVWNYGSVAIIATVGGVLFWLQFRGLDAQEHELNQLPVGKMFADQDKVEPLTPGEMAKRRESIADTP</sequence>
<feature type="transmembrane region" description="Helical" evidence="9">
    <location>
        <begin position="412"/>
        <end position="436"/>
    </location>
</feature>
<feature type="compositionally biased region" description="Gly residues" evidence="8">
    <location>
        <begin position="110"/>
        <end position="123"/>
    </location>
</feature>